<dbReference type="InterPro" id="IPR005101">
    <property type="entry name" value="Cryptochr/Photolyase_FAD-bd"/>
</dbReference>
<dbReference type="GO" id="GO:0009416">
    <property type="term" value="P:response to light stimulus"/>
    <property type="evidence" value="ECO:0007669"/>
    <property type="project" value="TreeGrafter"/>
</dbReference>
<keyword evidence="4" id="KW-0274">FAD</keyword>
<dbReference type="GO" id="GO:0003904">
    <property type="term" value="F:deoxyribodipyrimidine photo-lyase activity"/>
    <property type="evidence" value="ECO:0007669"/>
    <property type="project" value="TreeGrafter"/>
</dbReference>
<sequence>MTRAIMWFRRDLRLTDNSAVLAALAEHSDVIPVFVVDPHLMKNAGAPRVAYMCDALAALNASMGGALVFRHGDPVDVIVDLAKELDASDVYIARDFAPYGRRRDIEIAERLVSQGRRLRGVGSPYAVAPGRVMKDDGTSYSVFTPFSKRWLALGWDGPQDAPRDPQWLGFPSVRSDGAPLRPEIDFVLPPHDEESVHDQWNEFRLRGAEGLDGYVERRNEPGVAGSSRLSAALRWGIVHPRQLIADLLPDRSHDVFRSELAWREFYADVLFRFPDTGWRNLNRKLDGLVNDSGPIAEARFAAWCRGETGYPIVDAGMRELVQTGWMHNRVRMIVASFLVKDLHLPWQWGARFFMKHLVDGDLASNAHGWQWTAGTGTDASPYFRVFNPILQGERYDAAGDYVRRFVPELAGLSAAVIHAPFDSKRKGSGVPLGYVAPIVDHGVERDEALARYKARE</sequence>
<dbReference type="Pfam" id="PF03441">
    <property type="entry name" value="FAD_binding_7"/>
    <property type="match status" value="1"/>
</dbReference>
<dbReference type="Gene3D" id="3.40.50.620">
    <property type="entry name" value="HUPs"/>
    <property type="match status" value="1"/>
</dbReference>
<dbReference type="SUPFAM" id="SSF48173">
    <property type="entry name" value="Cryptochrome/photolyase FAD-binding domain"/>
    <property type="match status" value="1"/>
</dbReference>
<dbReference type="InterPro" id="IPR002081">
    <property type="entry name" value="Cryptochrome/DNA_photolyase_1"/>
</dbReference>
<evidence type="ECO:0000256" key="2">
    <source>
        <dbReference type="ARBA" id="ARBA00001974"/>
    </source>
</evidence>
<dbReference type="GO" id="GO:0006950">
    <property type="term" value="P:response to stress"/>
    <property type="evidence" value="ECO:0007669"/>
    <property type="project" value="UniProtKB-ARBA"/>
</dbReference>
<dbReference type="Pfam" id="PF00875">
    <property type="entry name" value="DNA_photolyase"/>
    <property type="match status" value="1"/>
</dbReference>
<dbReference type="InterPro" id="IPR036134">
    <property type="entry name" value="Crypto/Photolyase_FAD-like_sf"/>
</dbReference>
<keyword evidence="5" id="KW-0157">Chromophore</keyword>
<dbReference type="GO" id="GO:0003677">
    <property type="term" value="F:DNA binding"/>
    <property type="evidence" value="ECO:0007669"/>
    <property type="project" value="TreeGrafter"/>
</dbReference>
<evidence type="ECO:0000256" key="4">
    <source>
        <dbReference type="ARBA" id="ARBA00022827"/>
    </source>
</evidence>
<dbReference type="InterPro" id="IPR006050">
    <property type="entry name" value="DNA_photolyase_N"/>
</dbReference>
<accession>A0A6J6V3A4</accession>
<dbReference type="InterPro" id="IPR036155">
    <property type="entry name" value="Crypto/Photolyase_N_sf"/>
</dbReference>
<dbReference type="InterPro" id="IPR018394">
    <property type="entry name" value="DNA_photolyase_1_CS_C"/>
</dbReference>
<evidence type="ECO:0000256" key="1">
    <source>
        <dbReference type="ARBA" id="ARBA00001932"/>
    </source>
</evidence>
<dbReference type="SUPFAM" id="SSF52425">
    <property type="entry name" value="Cryptochrome/photolyase, N-terminal domain"/>
    <property type="match status" value="1"/>
</dbReference>
<dbReference type="AlphaFoldDB" id="A0A6J6V3A4"/>
<evidence type="ECO:0000256" key="3">
    <source>
        <dbReference type="ARBA" id="ARBA00022630"/>
    </source>
</evidence>
<reference evidence="7" key="1">
    <citation type="submission" date="2020-05" db="EMBL/GenBank/DDBJ databases">
        <authorList>
            <person name="Chiriac C."/>
            <person name="Salcher M."/>
            <person name="Ghai R."/>
            <person name="Kavagutti S V."/>
        </authorList>
    </citation>
    <scope>NUCLEOTIDE SEQUENCE</scope>
</reference>
<dbReference type="Gene3D" id="1.10.579.10">
    <property type="entry name" value="DNA Cyclobutane Dipyrimidine Photolyase, subunit A, domain 3"/>
    <property type="match status" value="1"/>
</dbReference>
<comment type="cofactor">
    <cofactor evidence="2">
        <name>FAD</name>
        <dbReference type="ChEBI" id="CHEBI:57692"/>
    </cofactor>
</comment>
<dbReference type="InterPro" id="IPR014729">
    <property type="entry name" value="Rossmann-like_a/b/a_fold"/>
</dbReference>
<protein>
    <submittedName>
        <fullName evidence="7">Unannotated protein</fullName>
    </submittedName>
</protein>
<dbReference type="PRINTS" id="PR00147">
    <property type="entry name" value="DNAPHOTLYASE"/>
</dbReference>
<dbReference type="EMBL" id="CAEZZV010000001">
    <property type="protein sequence ID" value="CAB4766642.1"/>
    <property type="molecule type" value="Genomic_DNA"/>
</dbReference>
<dbReference type="PROSITE" id="PS00691">
    <property type="entry name" value="DNA_PHOTOLYASES_1_2"/>
    <property type="match status" value="1"/>
</dbReference>
<dbReference type="GO" id="GO:0006139">
    <property type="term" value="P:nucleobase-containing compound metabolic process"/>
    <property type="evidence" value="ECO:0007669"/>
    <property type="project" value="UniProtKB-ARBA"/>
</dbReference>
<name>A0A6J6V3A4_9ZZZZ</name>
<dbReference type="PANTHER" id="PTHR11455">
    <property type="entry name" value="CRYPTOCHROME"/>
    <property type="match status" value="1"/>
</dbReference>
<organism evidence="7">
    <name type="scientific">freshwater metagenome</name>
    <dbReference type="NCBI Taxonomy" id="449393"/>
    <lineage>
        <taxon>unclassified sequences</taxon>
        <taxon>metagenomes</taxon>
        <taxon>ecological metagenomes</taxon>
    </lineage>
</organism>
<evidence type="ECO:0000256" key="5">
    <source>
        <dbReference type="ARBA" id="ARBA00022991"/>
    </source>
</evidence>
<dbReference type="PANTHER" id="PTHR11455:SF9">
    <property type="entry name" value="CRYPTOCHROME CIRCADIAN CLOCK 5 ISOFORM X1"/>
    <property type="match status" value="1"/>
</dbReference>
<dbReference type="PROSITE" id="PS51645">
    <property type="entry name" value="PHR_CRY_ALPHA_BETA"/>
    <property type="match status" value="1"/>
</dbReference>
<dbReference type="GO" id="GO:0071949">
    <property type="term" value="F:FAD binding"/>
    <property type="evidence" value="ECO:0007669"/>
    <property type="project" value="TreeGrafter"/>
</dbReference>
<dbReference type="PROSITE" id="PS00394">
    <property type="entry name" value="DNA_PHOTOLYASES_1_1"/>
    <property type="match status" value="1"/>
</dbReference>
<evidence type="ECO:0000259" key="6">
    <source>
        <dbReference type="PROSITE" id="PS51645"/>
    </source>
</evidence>
<keyword evidence="3" id="KW-0285">Flavoprotein</keyword>
<gene>
    <name evidence="7" type="ORF">UFOPK2921_00004</name>
</gene>
<dbReference type="FunFam" id="1.10.579.10:FF:000003">
    <property type="entry name" value="Deoxyribodipyrimidine photo-lyase"/>
    <property type="match status" value="1"/>
</dbReference>
<proteinExistence type="predicted"/>
<dbReference type="Gene3D" id="1.25.40.80">
    <property type="match status" value="1"/>
</dbReference>
<comment type="cofactor">
    <cofactor evidence="1">
        <name>(6R)-5,10-methylene-5,6,7,8-tetrahydrofolate</name>
        <dbReference type="ChEBI" id="CHEBI:15636"/>
    </cofactor>
</comment>
<evidence type="ECO:0000313" key="7">
    <source>
        <dbReference type="EMBL" id="CAB4766642.1"/>
    </source>
</evidence>
<feature type="domain" description="Photolyase/cryptochrome alpha/beta" evidence="6">
    <location>
        <begin position="2"/>
        <end position="126"/>
    </location>
</feature>